<feature type="domain" description="Core-binding (CB)" evidence="7">
    <location>
        <begin position="1"/>
        <end position="72"/>
    </location>
</feature>
<feature type="domain" description="Tyr recombinase" evidence="6">
    <location>
        <begin position="84"/>
        <end position="247"/>
    </location>
</feature>
<dbReference type="eggNOG" id="COG0582">
    <property type="taxonomic scope" value="Bacteria"/>
</dbReference>
<dbReference type="Pfam" id="PF00589">
    <property type="entry name" value="Phage_integrase"/>
    <property type="match status" value="1"/>
</dbReference>
<evidence type="ECO:0000313" key="8">
    <source>
        <dbReference type="EMBL" id="EHI70003.1"/>
    </source>
</evidence>
<dbReference type="InterPro" id="IPR002104">
    <property type="entry name" value="Integrase_catalytic"/>
</dbReference>
<keyword evidence="4 5" id="KW-0233">DNA recombination</keyword>
<dbReference type="HAMAP" id="MF_01817">
    <property type="entry name" value="Recomb_XerD_like"/>
    <property type="match status" value="1"/>
</dbReference>
<comment type="similarity">
    <text evidence="5">Belongs to the 'phage' integrase family. XerD-like subfamily.</text>
</comment>
<evidence type="ECO:0000256" key="1">
    <source>
        <dbReference type="ARBA" id="ARBA00022490"/>
    </source>
</evidence>
<dbReference type="GO" id="GO:0009037">
    <property type="term" value="F:tyrosine-based site-specific recombinase activity"/>
    <property type="evidence" value="ECO:0007669"/>
    <property type="project" value="UniProtKB-UniRule"/>
</dbReference>
<dbReference type="Gene3D" id="1.10.443.10">
    <property type="entry name" value="Intergrase catalytic core"/>
    <property type="match status" value="1"/>
</dbReference>
<evidence type="ECO:0000256" key="4">
    <source>
        <dbReference type="ARBA" id="ARBA00023172"/>
    </source>
</evidence>
<comment type="caution">
    <text evidence="8">The sequence shown here is derived from an EMBL/GenBank/DDBJ whole genome shotgun (WGS) entry which is preliminary data.</text>
</comment>
<name>G5K1F1_9STRE</name>
<dbReference type="InterPro" id="IPR004107">
    <property type="entry name" value="Integrase_SAM-like_N"/>
</dbReference>
<keyword evidence="9" id="KW-1185">Reference proteome</keyword>
<dbReference type="InterPro" id="IPR011010">
    <property type="entry name" value="DNA_brk_join_enz"/>
</dbReference>
<dbReference type="STRING" id="764299.STRIC_2208"/>
<protein>
    <recommendedName>
        <fullName evidence="5">Tyrosine recombinase XerD-like</fullName>
    </recommendedName>
</protein>
<proteinExistence type="inferred from homology"/>
<dbReference type="InterPro" id="IPR044068">
    <property type="entry name" value="CB"/>
</dbReference>
<dbReference type="PROSITE" id="PS51898">
    <property type="entry name" value="TYR_RECOMBINASE"/>
    <property type="match status" value="1"/>
</dbReference>
<gene>
    <name evidence="8" type="primary">xerD</name>
    <name evidence="8" type="ORF">STRIC_2208</name>
</gene>
<evidence type="ECO:0000256" key="5">
    <source>
        <dbReference type="HAMAP-Rule" id="MF_01817"/>
    </source>
</evidence>
<feature type="active site" description="O-(3'-phospho-DNA)-tyrosine intermediate" evidence="5">
    <location>
        <position position="244"/>
    </location>
</feature>
<dbReference type="Proteomes" id="UP000003330">
    <property type="component" value="Unassembled WGS sequence"/>
</dbReference>
<keyword evidence="3 5" id="KW-0238">DNA-binding</keyword>
<dbReference type="AlphaFoldDB" id="G5K1F1"/>
<dbReference type="RefSeq" id="WP_008088116.1">
    <property type="nucleotide sequence ID" value="NZ_AEUX02000005.1"/>
</dbReference>
<evidence type="ECO:0000259" key="7">
    <source>
        <dbReference type="PROSITE" id="PS51900"/>
    </source>
</evidence>
<comment type="function">
    <text evidence="5">Putative tyrosine recombinase. Not involved in the cutting and rejoining of the recombining DNA molecules on dif(SL) site.</text>
</comment>
<evidence type="ECO:0000256" key="3">
    <source>
        <dbReference type="ARBA" id="ARBA00023125"/>
    </source>
</evidence>
<organism evidence="8 9">
    <name type="scientific">Streptococcus ictaluri 707-05</name>
    <dbReference type="NCBI Taxonomy" id="764299"/>
    <lineage>
        <taxon>Bacteria</taxon>
        <taxon>Bacillati</taxon>
        <taxon>Bacillota</taxon>
        <taxon>Bacilli</taxon>
        <taxon>Lactobacillales</taxon>
        <taxon>Streptococcaceae</taxon>
        <taxon>Streptococcus</taxon>
    </lineage>
</organism>
<dbReference type="InterPro" id="IPR013762">
    <property type="entry name" value="Integrase-like_cat_sf"/>
</dbReference>
<accession>G5K1F1</accession>
<keyword evidence="2 5" id="KW-0229">DNA integration</keyword>
<keyword evidence="1 5" id="KW-0963">Cytoplasm</keyword>
<dbReference type="GO" id="GO:0003677">
    <property type="term" value="F:DNA binding"/>
    <property type="evidence" value="ECO:0007669"/>
    <property type="project" value="UniProtKB-UniRule"/>
</dbReference>
<reference evidence="8 9" key="1">
    <citation type="journal article" date="2014" name="Int. J. Syst. Evol. Microbiol.">
        <title>Phylogenomics and the dynamic genome evolution of the genus Streptococcus.</title>
        <authorList>
            <consortium name="The Broad Institute Genome Sequencing Platform"/>
            <person name="Richards V.P."/>
            <person name="Palmer S.R."/>
            <person name="Pavinski Bitar P.D."/>
            <person name="Qin X."/>
            <person name="Weinstock G.M."/>
            <person name="Highlander S.K."/>
            <person name="Town C.D."/>
            <person name="Burne R.A."/>
            <person name="Stanhope M.J."/>
        </authorList>
    </citation>
    <scope>NUCLEOTIDE SEQUENCE [LARGE SCALE GENOMIC DNA]</scope>
    <source>
        <strain evidence="8 9">707-05</strain>
    </source>
</reference>
<dbReference type="OrthoDB" id="2241487at2"/>
<dbReference type="Pfam" id="PF02899">
    <property type="entry name" value="Phage_int_SAM_1"/>
    <property type="match status" value="1"/>
</dbReference>
<sequence>MISVIETFIKSKPLSDNSQKSYRYDLQQFCEEVGERITPEKLALYKQGLSKLSLSAKKRKISTVNQFLYFLYRQKLMEDFLKIEEKVRLAPAKTPRELIQREVFYQESSFPKGQLIALLILELGLIPSEIAQIRLADLDLEFKILKLENDHCRRVLSLSSELLPFLTQEIVSQRVYLFDHNGKPFSRQWFFKQLKSFLESIGQGQLTAQSLREQFIIKEKSKGKSMMAISQSLGLKSPQTIEKYFRT</sequence>
<evidence type="ECO:0000313" key="9">
    <source>
        <dbReference type="Proteomes" id="UP000003330"/>
    </source>
</evidence>
<dbReference type="NCBIfam" id="NF002685">
    <property type="entry name" value="PRK02436.1"/>
    <property type="match status" value="1"/>
</dbReference>
<evidence type="ECO:0000259" key="6">
    <source>
        <dbReference type="PROSITE" id="PS51898"/>
    </source>
</evidence>
<dbReference type="SUPFAM" id="SSF56349">
    <property type="entry name" value="DNA breaking-rejoining enzymes"/>
    <property type="match status" value="1"/>
</dbReference>
<dbReference type="GO" id="GO:0006313">
    <property type="term" value="P:DNA transposition"/>
    <property type="evidence" value="ECO:0007669"/>
    <property type="project" value="UniProtKB-UniRule"/>
</dbReference>
<dbReference type="InterPro" id="IPR020876">
    <property type="entry name" value="Tyrosine_recombinase_XerD-like"/>
</dbReference>
<evidence type="ECO:0000256" key="2">
    <source>
        <dbReference type="ARBA" id="ARBA00022908"/>
    </source>
</evidence>
<dbReference type="Gene3D" id="1.10.150.130">
    <property type="match status" value="1"/>
</dbReference>
<dbReference type="GO" id="GO:0005737">
    <property type="term" value="C:cytoplasm"/>
    <property type="evidence" value="ECO:0007669"/>
    <property type="project" value="UniProtKB-SubCell"/>
</dbReference>
<dbReference type="InterPro" id="IPR010998">
    <property type="entry name" value="Integrase_recombinase_N"/>
</dbReference>
<dbReference type="PROSITE" id="PS51900">
    <property type="entry name" value="CB"/>
    <property type="match status" value="1"/>
</dbReference>
<comment type="subcellular location">
    <subcellularLocation>
        <location evidence="5">Cytoplasm</location>
    </subcellularLocation>
</comment>
<dbReference type="EMBL" id="AEUX02000005">
    <property type="protein sequence ID" value="EHI70003.1"/>
    <property type="molecule type" value="Genomic_DNA"/>
</dbReference>